<evidence type="ECO:0000313" key="6">
    <source>
        <dbReference type="Proteomes" id="UP001209803"/>
    </source>
</evidence>
<evidence type="ECO:0000256" key="1">
    <source>
        <dbReference type="ARBA" id="ARBA00006926"/>
    </source>
</evidence>
<keyword evidence="6" id="KW-1185">Reference proteome</keyword>
<dbReference type="InterPro" id="IPR000889">
    <property type="entry name" value="Glutathione_peroxidase"/>
</dbReference>
<reference evidence="5 6" key="1">
    <citation type="submission" date="2023-03" db="EMBL/GenBank/DDBJ databases">
        <title>Roseibium porphyridii sp. nov. and Roseibium rhodosorbium sp. nov. isolated from marine algae, Porphyridium cruentum and Rhodosorus marinus, respectively.</title>
        <authorList>
            <person name="Lee M.W."/>
            <person name="Choi B.J."/>
            <person name="Lee J.K."/>
            <person name="Choi D.G."/>
            <person name="Baek J.H."/>
            <person name="Bayburt H."/>
            <person name="Kim J.M."/>
            <person name="Han D.M."/>
            <person name="Kim K.H."/>
            <person name="Jeon C.O."/>
        </authorList>
    </citation>
    <scope>NUCLEOTIDE SEQUENCE [LARGE SCALE GENOMIC DNA]</scope>
    <source>
        <strain evidence="5 6">KMA01</strain>
    </source>
</reference>
<keyword evidence="3 4" id="KW-0560">Oxidoreductase</keyword>
<protein>
    <recommendedName>
        <fullName evidence="4">Glutathione peroxidase</fullName>
    </recommendedName>
</protein>
<comment type="similarity">
    <text evidence="1 4">Belongs to the glutathione peroxidase family.</text>
</comment>
<dbReference type="EMBL" id="CP120863">
    <property type="protein sequence ID" value="WFE89620.1"/>
    <property type="molecule type" value="Genomic_DNA"/>
</dbReference>
<evidence type="ECO:0000256" key="2">
    <source>
        <dbReference type="ARBA" id="ARBA00022559"/>
    </source>
</evidence>
<dbReference type="CDD" id="cd00340">
    <property type="entry name" value="GSH_Peroxidase"/>
    <property type="match status" value="1"/>
</dbReference>
<accession>A0ABY8F2C3</accession>
<dbReference type="PROSITE" id="PS51355">
    <property type="entry name" value="GLUTATHIONE_PEROXID_3"/>
    <property type="match status" value="1"/>
</dbReference>
<evidence type="ECO:0000313" key="5">
    <source>
        <dbReference type="EMBL" id="WFE89620.1"/>
    </source>
</evidence>
<sequence>MTRRPSLAVLKTKALKTTSAALVSIGTVFAPSPESHAASGKPVTSAHDFTFEMAFGDPLSMKEFAGKAVLVVNTATECGFSGQLSGLQELHERYEGQGLVVLGVPSNDFGGQEPRSDDEIARHCKAEYGATFTMTAKTVVKGEHAHPFYRWAAQELGVTARPYWNFHKYLIDPNGQLIAWFATPTSPTSRKLISEIERVLPGAARG</sequence>
<proteinExistence type="inferred from homology"/>
<dbReference type="InterPro" id="IPR036249">
    <property type="entry name" value="Thioredoxin-like_sf"/>
</dbReference>
<dbReference type="Proteomes" id="UP001209803">
    <property type="component" value="Chromosome"/>
</dbReference>
<keyword evidence="2 4" id="KW-0575">Peroxidase</keyword>
<dbReference type="PANTHER" id="PTHR11592">
    <property type="entry name" value="GLUTATHIONE PEROXIDASE"/>
    <property type="match status" value="1"/>
</dbReference>
<organism evidence="5 6">
    <name type="scientific">Roseibium porphyridii</name>
    <dbReference type="NCBI Taxonomy" id="2866279"/>
    <lineage>
        <taxon>Bacteria</taxon>
        <taxon>Pseudomonadati</taxon>
        <taxon>Pseudomonadota</taxon>
        <taxon>Alphaproteobacteria</taxon>
        <taxon>Hyphomicrobiales</taxon>
        <taxon>Stappiaceae</taxon>
        <taxon>Roseibium</taxon>
    </lineage>
</organism>
<evidence type="ECO:0000256" key="3">
    <source>
        <dbReference type="ARBA" id="ARBA00023002"/>
    </source>
</evidence>
<dbReference type="PANTHER" id="PTHR11592:SF78">
    <property type="entry name" value="GLUTATHIONE PEROXIDASE"/>
    <property type="match status" value="1"/>
</dbReference>
<dbReference type="SUPFAM" id="SSF52833">
    <property type="entry name" value="Thioredoxin-like"/>
    <property type="match status" value="1"/>
</dbReference>
<dbReference type="GO" id="GO:0004601">
    <property type="term" value="F:peroxidase activity"/>
    <property type="evidence" value="ECO:0007669"/>
    <property type="project" value="UniProtKB-KW"/>
</dbReference>
<evidence type="ECO:0000256" key="4">
    <source>
        <dbReference type="RuleBase" id="RU000499"/>
    </source>
</evidence>
<name>A0ABY8F2C3_9HYPH</name>
<dbReference type="PRINTS" id="PR01011">
    <property type="entry name" value="GLUTPROXDASE"/>
</dbReference>
<dbReference type="Pfam" id="PF00255">
    <property type="entry name" value="GSHPx"/>
    <property type="match status" value="1"/>
</dbReference>
<dbReference type="RefSeq" id="WP_265680276.1">
    <property type="nucleotide sequence ID" value="NZ_CP120863.1"/>
</dbReference>
<dbReference type="Gene3D" id="3.40.30.10">
    <property type="entry name" value="Glutaredoxin"/>
    <property type="match status" value="1"/>
</dbReference>
<gene>
    <name evidence="5" type="ORF">K1718_26280</name>
</gene>